<feature type="transmembrane region" description="Helical" evidence="13">
    <location>
        <begin position="20"/>
        <end position="41"/>
    </location>
</feature>
<reference evidence="14" key="1">
    <citation type="journal article" date="2012" name="PLoS ONE">
        <title>The plastid genome of eutreptiella provides a window into the process of secondary endosymbiosis of plastid in euglenids.</title>
        <authorList>
            <person name="Hrda S."/>
            <person name="Fousek J."/>
            <person name="Szabova J."/>
            <person name="Hampl V."/>
            <person name="Vlcek C."/>
        </authorList>
    </citation>
    <scope>NUCLEOTIDE SEQUENCE</scope>
    <source>
        <strain evidence="14">K-0333</strain>
    </source>
</reference>
<geneLocation type="plastid" evidence="14"/>
<evidence type="ECO:0000256" key="10">
    <source>
        <dbReference type="ARBA" id="ARBA00025198"/>
    </source>
</evidence>
<dbReference type="GO" id="GO:0045259">
    <property type="term" value="C:proton-transporting ATP synthase complex"/>
    <property type="evidence" value="ECO:0007669"/>
    <property type="project" value="UniProtKB-KW"/>
</dbReference>
<dbReference type="AlphaFoldDB" id="I0J3Q6"/>
<keyword evidence="14" id="KW-0934">Plastid</keyword>
<evidence type="ECO:0000256" key="13">
    <source>
        <dbReference type="SAM" id="Phobius"/>
    </source>
</evidence>
<comment type="function">
    <text evidence="10">F(1)F(0) ATP synthase produces ATP from ADP in the presence of a proton or sodium gradient. F-type ATPases consist of two structural domains, F(1) containing the extramembraneous catalytic core and F(0) containing the membrane proton channel, linked together by a central stalk and a peripheral stalk. During catalysis, ATP synthesis in the catalytic domain of F(1) is coupled via a rotary mechanism of the central stalk subunits to proton translocation.</text>
</comment>
<evidence type="ECO:0000256" key="11">
    <source>
        <dbReference type="RuleBase" id="RU003848"/>
    </source>
</evidence>
<comment type="similarity">
    <text evidence="11">Belongs to the ATPase B chain family.</text>
</comment>
<dbReference type="EMBL" id="HE605038">
    <property type="protein sequence ID" value="CCE26529.1"/>
    <property type="molecule type" value="Genomic_DNA"/>
</dbReference>
<evidence type="ECO:0000256" key="6">
    <source>
        <dbReference type="ARBA" id="ARBA00022989"/>
    </source>
</evidence>
<keyword evidence="12" id="KW-0175">Coiled coil</keyword>
<dbReference type="PANTHER" id="PTHR34264">
    <property type="entry name" value="ATP SYNTHASE SUBUNIT B, CHLOROPLASTIC"/>
    <property type="match status" value="1"/>
</dbReference>
<dbReference type="GO" id="GO:0015986">
    <property type="term" value="P:proton motive force-driven ATP synthesis"/>
    <property type="evidence" value="ECO:0007669"/>
    <property type="project" value="InterPro"/>
</dbReference>
<protein>
    <submittedName>
        <fullName evidence="14">ATP synthase CF0 subunit I</fullName>
    </submittedName>
</protein>
<proteinExistence type="inferred from homology"/>
<dbReference type="GeneID" id="12355028"/>
<evidence type="ECO:0000256" key="1">
    <source>
        <dbReference type="ARBA" id="ARBA00004167"/>
    </source>
</evidence>
<dbReference type="CDD" id="cd06503">
    <property type="entry name" value="ATP-synt_Fo_b"/>
    <property type="match status" value="1"/>
</dbReference>
<name>I0J3Q6_9EUGL</name>
<gene>
    <name evidence="14" type="primary">atpF</name>
</gene>
<dbReference type="InterPro" id="IPR002146">
    <property type="entry name" value="ATP_synth_b/b'su_bac/chlpt"/>
</dbReference>
<evidence type="ECO:0000256" key="12">
    <source>
        <dbReference type="SAM" id="Coils"/>
    </source>
</evidence>
<feature type="coiled-coil region" evidence="12">
    <location>
        <begin position="52"/>
        <end position="112"/>
    </location>
</feature>
<evidence type="ECO:0000256" key="4">
    <source>
        <dbReference type="ARBA" id="ARBA00022692"/>
    </source>
</evidence>
<accession>I0J3Q6</accession>
<keyword evidence="9" id="KW-0066">ATP synthesis</keyword>
<keyword evidence="5 11" id="KW-0375">Hydrogen ion transport</keyword>
<evidence type="ECO:0000256" key="9">
    <source>
        <dbReference type="ARBA" id="ARBA00023310"/>
    </source>
</evidence>
<keyword evidence="7 11" id="KW-0406">Ion transport</keyword>
<keyword evidence="8 13" id="KW-0472">Membrane</keyword>
<evidence type="ECO:0000256" key="3">
    <source>
        <dbReference type="ARBA" id="ARBA00022547"/>
    </source>
</evidence>
<dbReference type="PANTHER" id="PTHR34264:SF3">
    <property type="entry name" value="ATP SYNTHASE SUBUNIT B, CHLOROPLASTIC"/>
    <property type="match status" value="1"/>
</dbReference>
<evidence type="ECO:0000313" key="14">
    <source>
        <dbReference type="EMBL" id="CCE26529.1"/>
    </source>
</evidence>
<keyword evidence="3 11" id="KW-0138">CF(0)</keyword>
<dbReference type="HAMAP" id="MF_01398">
    <property type="entry name" value="ATP_synth_b_bprime"/>
    <property type="match status" value="1"/>
</dbReference>
<sequence>MVSESEGFGINTDLLETNVLNLAVVIGVLVYFGSDILGGALKSRKELVLKSLADADNKFQEATDKLNQAKAQFESAKLKAGEIRAQGLVTAEQSSKKLLERVEQDIKRLDEVRLATIRFEEEKAVSDICQRVSRLALEQAIEKLTGQLNPALQKRIVQLNITLLSSLAVK</sequence>
<keyword evidence="4 11" id="KW-0812">Transmembrane</keyword>
<organism evidence="14">
    <name type="scientific">Eutreptiella gymnastica</name>
    <dbReference type="NCBI Taxonomy" id="73025"/>
    <lineage>
        <taxon>Eukaryota</taxon>
        <taxon>Discoba</taxon>
        <taxon>Euglenozoa</taxon>
        <taxon>Euglenida</taxon>
        <taxon>Spirocuta</taxon>
        <taxon>Euglenophyceae</taxon>
        <taxon>Eutreptiales</taxon>
        <taxon>Eutreptiaceae</taxon>
        <taxon>Eutreptiella</taxon>
    </lineage>
</organism>
<evidence type="ECO:0000256" key="2">
    <source>
        <dbReference type="ARBA" id="ARBA00022448"/>
    </source>
</evidence>
<keyword evidence="2 11" id="KW-0813">Transport</keyword>
<keyword evidence="6 13" id="KW-1133">Transmembrane helix</keyword>
<dbReference type="GO" id="GO:0015078">
    <property type="term" value="F:proton transmembrane transporter activity"/>
    <property type="evidence" value="ECO:0007669"/>
    <property type="project" value="InterPro"/>
</dbReference>
<evidence type="ECO:0000256" key="7">
    <source>
        <dbReference type="ARBA" id="ARBA00023065"/>
    </source>
</evidence>
<dbReference type="RefSeq" id="YP_006234241.1">
    <property type="nucleotide sequence ID" value="NC_017754.2"/>
</dbReference>
<evidence type="ECO:0000256" key="8">
    <source>
        <dbReference type="ARBA" id="ARBA00023136"/>
    </source>
</evidence>
<evidence type="ECO:0000256" key="5">
    <source>
        <dbReference type="ARBA" id="ARBA00022781"/>
    </source>
</evidence>
<comment type="subcellular location">
    <subcellularLocation>
        <location evidence="1">Membrane</location>
        <topology evidence="1">Single-pass membrane protein</topology>
    </subcellularLocation>
</comment>
<dbReference type="Pfam" id="PF00430">
    <property type="entry name" value="ATP-synt_B"/>
    <property type="match status" value="1"/>
</dbReference>